<reference evidence="2" key="1">
    <citation type="journal article" date="2024" name="Proc. Natl. Acad. Sci. U.S.A.">
        <title>Extraordinary preservation of gene collinearity over three hundred million years revealed in homosporous lycophytes.</title>
        <authorList>
            <person name="Li C."/>
            <person name="Wickell D."/>
            <person name="Kuo L.Y."/>
            <person name="Chen X."/>
            <person name="Nie B."/>
            <person name="Liao X."/>
            <person name="Peng D."/>
            <person name="Ji J."/>
            <person name="Jenkins J."/>
            <person name="Williams M."/>
            <person name="Shu S."/>
            <person name="Plott C."/>
            <person name="Barry K."/>
            <person name="Rajasekar S."/>
            <person name="Grimwood J."/>
            <person name="Han X."/>
            <person name="Sun S."/>
            <person name="Hou Z."/>
            <person name="He W."/>
            <person name="Dai G."/>
            <person name="Sun C."/>
            <person name="Schmutz J."/>
            <person name="Leebens-Mack J.H."/>
            <person name="Li F.W."/>
            <person name="Wang L."/>
        </authorList>
    </citation>
    <scope>NUCLEOTIDE SEQUENCE [LARGE SCALE GENOMIC DNA]</scope>
    <source>
        <strain evidence="2">cv. PW_Plant_1</strain>
    </source>
</reference>
<gene>
    <name evidence="1" type="ORF">O6H91_07G114500</name>
</gene>
<proteinExistence type="predicted"/>
<sequence length="518" mass="58184">MNSIHMPPGFRFHPTDEELMIHYLRPKLNGRALEFDIICEMDIYKCEPWDLPEKSWLGGSDTEWYFFCVLDKKYSRGARSNRSTKCGFWKTTGKDRPVESHSKKVGMKKTLVFHEGRAPYGKRTDWVMYEYRLEDDISKKAPRDAVVLCHVSKKKKIGFIDTEEQISSPTNQDNDDVPFNEGDAMMDELLFVPPPTVLDCFSDFANSGNQLEQRVRDLLVVSKDTKMRSITTDLDTRLTTDCKPGVAFQLNKEYPFPVDGSKLKIEPESTDLFADNDEEVIKELHDSLMNMSPETEDLPDASLIESIDGFLEEDPWRLGDAMDIQGHLFWLPESGETYSPVSQSLHVAMEDLTQVETTTQLLSRNLQGEPSSLGSPLMYAPSFTQRPLSTDRFSSQPIMSSKARPLSTFSKLLDAISVQLPASATDVPPNFRVSMPQLTAASRIHQASSLSSVSVKSLLNSSLVRQGSATSSEDDWKGSHSTNVDNSSSNFMNSGRNQRNIDRSASGRLSFIVLLGAQ</sequence>
<evidence type="ECO:0000313" key="1">
    <source>
        <dbReference type="EMBL" id="KAJ7550720.1"/>
    </source>
</evidence>
<protein>
    <submittedName>
        <fullName evidence="1">Uncharacterized protein</fullName>
    </submittedName>
</protein>
<comment type="caution">
    <text evidence="1">The sequence shown here is derived from an EMBL/GenBank/DDBJ whole genome shotgun (WGS) entry which is preliminary data.</text>
</comment>
<organism evidence="1 2">
    <name type="scientific">Diphasiastrum complanatum</name>
    <name type="common">Issler's clubmoss</name>
    <name type="synonym">Lycopodium complanatum</name>
    <dbReference type="NCBI Taxonomy" id="34168"/>
    <lineage>
        <taxon>Eukaryota</taxon>
        <taxon>Viridiplantae</taxon>
        <taxon>Streptophyta</taxon>
        <taxon>Embryophyta</taxon>
        <taxon>Tracheophyta</taxon>
        <taxon>Lycopodiopsida</taxon>
        <taxon>Lycopodiales</taxon>
        <taxon>Lycopodiaceae</taxon>
        <taxon>Lycopodioideae</taxon>
        <taxon>Diphasiastrum</taxon>
    </lineage>
</organism>
<accession>A0ACC2D945</accession>
<dbReference type="EMBL" id="CM055098">
    <property type="protein sequence ID" value="KAJ7550720.1"/>
    <property type="molecule type" value="Genomic_DNA"/>
</dbReference>
<name>A0ACC2D945_DIPCM</name>
<evidence type="ECO:0000313" key="2">
    <source>
        <dbReference type="Proteomes" id="UP001162992"/>
    </source>
</evidence>
<dbReference type="Proteomes" id="UP001162992">
    <property type="component" value="Chromosome 7"/>
</dbReference>
<keyword evidence="2" id="KW-1185">Reference proteome</keyword>